<evidence type="ECO:0000256" key="2">
    <source>
        <dbReference type="ARBA" id="ARBA00022840"/>
    </source>
</evidence>
<gene>
    <name evidence="5" type="ORF">HK105_207773</name>
</gene>
<feature type="compositionally biased region" description="Polar residues" evidence="3">
    <location>
        <begin position="1836"/>
        <end position="1846"/>
    </location>
</feature>
<feature type="compositionally biased region" description="Polar residues" evidence="3">
    <location>
        <begin position="858"/>
        <end position="873"/>
    </location>
</feature>
<reference evidence="5 6" key="1">
    <citation type="submission" date="2023-09" db="EMBL/GenBank/DDBJ databases">
        <title>Pangenome analysis of Batrachochytrium dendrobatidis and related Chytrids.</title>
        <authorList>
            <person name="Yacoub M.N."/>
            <person name="Stajich J.E."/>
            <person name="James T.Y."/>
        </authorList>
    </citation>
    <scope>NUCLEOTIDE SEQUENCE [LARGE SCALE GENOMIC DNA]</scope>
    <source>
        <strain evidence="5 6">JEL0888</strain>
    </source>
</reference>
<feature type="region of interest" description="Disordered" evidence="3">
    <location>
        <begin position="858"/>
        <end position="881"/>
    </location>
</feature>
<evidence type="ECO:0000313" key="6">
    <source>
        <dbReference type="Proteomes" id="UP001527925"/>
    </source>
</evidence>
<dbReference type="InterPro" id="IPR029787">
    <property type="entry name" value="Nucleotide_cyclase"/>
</dbReference>
<feature type="compositionally biased region" description="Polar residues" evidence="3">
    <location>
        <begin position="188"/>
        <end position="215"/>
    </location>
</feature>
<evidence type="ECO:0000256" key="1">
    <source>
        <dbReference type="ARBA" id="ARBA00022741"/>
    </source>
</evidence>
<feature type="compositionally biased region" description="Gly residues" evidence="3">
    <location>
        <begin position="1769"/>
        <end position="1783"/>
    </location>
</feature>
<evidence type="ECO:0000259" key="4">
    <source>
        <dbReference type="PROSITE" id="PS50125"/>
    </source>
</evidence>
<keyword evidence="2" id="KW-0067">ATP-binding</keyword>
<dbReference type="SUPFAM" id="SSF55073">
    <property type="entry name" value="Nucleotide cyclase"/>
    <property type="match status" value="1"/>
</dbReference>
<feature type="domain" description="Guanylate cyclase" evidence="4">
    <location>
        <begin position="111"/>
        <end position="170"/>
    </location>
</feature>
<proteinExistence type="predicted"/>
<dbReference type="PROSITE" id="PS50125">
    <property type="entry name" value="GUANYLATE_CYCLASE_2"/>
    <property type="match status" value="1"/>
</dbReference>
<sequence length="2040" mass="223776">MQGEAHLPKFVSKQVRALCKRRQATQQRHAGGGASAGGGIATRRNSVRAGGAVGSMISLGRIRPQQSASLRESLADGYPSLLGSSESVGESLSSDLGDMTEPPEIEETAGACAVIEIVGYSALIETLGQRGNVPSQLVARSLESYFSKIIDIIEDCHGDVVKMVGDTLVVCWRCNELDVESQFVTTATRMSGGNESPNGQNGSSRFDGNRTTKIVSSDDDEEENEEVDYFMGDSHEFKPKHTAVSDTIMTAVMCCMMCINFLSQSEIWALEDISPEFTGLKFVARCAVGAGSIIDSHVGVRGIRMDNILIGAAYSYALECTKDAIQPGEVALHTSATDVVASRLRTHNIAFTQRGPHAYVLDQPPAGLSELQSSMRLYVDSIVYADVPVDANAATTLLENYISDGAAFYLRSLRRQRRGLSMFSGNWTRTTVIAIRFMQALGTITTHRVGSSLPPQQSPIISASDALEYSKEVQKLLAIVIKNCRSYNMILHRVMAHADSSLTILCAIGGVWSGNEKVPLDILHQFAECIGRLTFMVKEREMHAVKMALSTRDALSRSILRGEAKVNFLISSNTAYEGLLINRHRCDFRLVGEFINKVEETLRTVTSSRSIIVDSATYKACQSTHLAGYFYPSSLRLVAIEMTTMPASLKETRSSRCQEGSPDDPCQMYEVAPKSSTIPTSKTFSRFQDLSATAPAKDSLAFREEIEKVHRACLAASNTKDHITIMIEGSQGKTFLVNRARTILDKMGFAMCVSEAHEHESYRHPLYPYTLIVPQLLDLIEMIDSRPECSVNNSKDARAAFKAGSASAMSFSAKRGGMNATSARPQSAITQLGHSMFGVPRSILPKLAVSGNSFGSVESNSIKGSNPSMQQPQEKPGVSPATNKARFKFAKFIKSRNKAKVAPLETNSGSLLGEKSAFRGDEISSVMFSDVQTRRAQIGLALGASINGGGLGASSMGGAMHASLTETLRNCLLKAGEDPDATLPLLNVVILPEIAETKETKNLGPDGRTYLLAGLIVRFIKLITQTTSLAIIIDDVQWMDSASWQITMQIIRRCEKALVLLAGSSTNDYRGTLMSQVKEMNQTETIELRGWTTGDVERYLNFIFGERARRVDKEIIDSVKSVCEGTPAHIECMGQFLIDFNCLGCSAGEVTPIIDTSEFEFRLPSSFASLILWQYDSLRSKEFQRFLRCAATVGRFFSLEEVAAIWNEAGTTNPAVPGQSDDFSRQASVQRLAALVQIYDTYGMIEQRVIEEQFMDPNYPFRTTYAFHHSATREIIYNERMSEPERKARHLKLIRFYERQLTDDTEAIYIPLICFHHRGAALSDRTSVLKRIQYMVMLGNYLCMVAEAFIETREVFNEIENIVSEFNLADDLGSSIISELHVRLGAAHSHGISDQISKVQGLKHLLIAINLLDFAWPKTDTEWWTMVWLQGIMWGCNNIIGKHAKPRTHKPNKLMVALGRERYSMNKYLDRLERLEPVLDLMSRHLFETDARLRDQIGCDLLCLNVAFSLGRHVSKARIRLLTSMALKFWFAGHLKLALFIAERCKLLQDQLGEEAEDPLTLASSTSFLTACGRWKDARKWAIRGMDVCQRVGDLNGWLICSHQRCFMLIYDGKFKEALELEKLRGHESRMNGASFGALWSDAVVAQILLLQGDTLAALRSRIDMDRHYKLVPPQLRAQFQGIFAQLELVDGNFDACLGCIERVIELIPKIHYSNNQVFYGVLLGVLAMYSMIERNTVALIRPRRAQRSLTSRSNTRVPRPSMVPGGTPLAGGGGSSVGGGGSAAMREGFSRATRSNSMALGLPSMLKTSAMLSVTPAASSAASSAATSPSATTPQGSDCPSPKSNRQPPAAPPRGRRASLGSLPSVLLPIPLPAPLPMLQAGVTSPPTPPVAAGTSAGAILSPSSSESSSLNLNLAGVLSATSLSVDRTRIRRLGMTLITVLQPFQGHALCEPMLLLVRGLIRALDSSAMPGLLDAPTALRDWAHKLMANPDGDMRFMVGVLAIKSWRVSAESAEWESERRLAEQIFTELGIEGCLKIL</sequence>
<comment type="caution">
    <text evidence="5">The sequence shown here is derived from an EMBL/GenBank/DDBJ whole genome shotgun (WGS) entry which is preliminary data.</text>
</comment>
<feature type="region of interest" description="Disordered" evidence="3">
    <location>
        <begin position="1824"/>
        <end position="1861"/>
    </location>
</feature>
<protein>
    <recommendedName>
        <fullName evidence="4">Guanylate cyclase domain-containing protein</fullName>
    </recommendedName>
</protein>
<feature type="compositionally biased region" description="Low complexity" evidence="3">
    <location>
        <begin position="1824"/>
        <end position="1835"/>
    </location>
</feature>
<feature type="region of interest" description="Disordered" evidence="3">
    <location>
        <begin position="1746"/>
        <end position="1786"/>
    </location>
</feature>
<keyword evidence="1" id="KW-0547">Nucleotide-binding</keyword>
<accession>A0ABR4N008</accession>
<feature type="compositionally biased region" description="Polar residues" evidence="3">
    <location>
        <begin position="1748"/>
        <end position="1757"/>
    </location>
</feature>
<name>A0ABR4N008_9FUNG</name>
<feature type="region of interest" description="Disordered" evidence="3">
    <location>
        <begin position="21"/>
        <end position="43"/>
    </location>
</feature>
<evidence type="ECO:0000313" key="5">
    <source>
        <dbReference type="EMBL" id="KAL2912781.1"/>
    </source>
</evidence>
<evidence type="ECO:0000256" key="3">
    <source>
        <dbReference type="SAM" id="MobiDB-lite"/>
    </source>
</evidence>
<dbReference type="PANTHER" id="PTHR16305">
    <property type="entry name" value="TESTICULAR SOLUBLE ADENYLYL CYCLASE"/>
    <property type="match status" value="1"/>
</dbReference>
<dbReference type="Proteomes" id="UP001527925">
    <property type="component" value="Unassembled WGS sequence"/>
</dbReference>
<feature type="region of interest" description="Disordered" evidence="3">
    <location>
        <begin position="188"/>
        <end position="223"/>
    </location>
</feature>
<keyword evidence="6" id="KW-1185">Reference proteome</keyword>
<organism evidence="5 6">
    <name type="scientific">Polyrhizophydium stewartii</name>
    <dbReference type="NCBI Taxonomy" id="2732419"/>
    <lineage>
        <taxon>Eukaryota</taxon>
        <taxon>Fungi</taxon>
        <taxon>Fungi incertae sedis</taxon>
        <taxon>Chytridiomycota</taxon>
        <taxon>Chytridiomycota incertae sedis</taxon>
        <taxon>Chytridiomycetes</taxon>
        <taxon>Rhizophydiales</taxon>
        <taxon>Rhizophydiales incertae sedis</taxon>
        <taxon>Polyrhizophydium</taxon>
    </lineage>
</organism>
<dbReference type="PANTHER" id="PTHR16305:SF28">
    <property type="entry name" value="GUANYLATE CYCLASE DOMAIN-CONTAINING PROTEIN"/>
    <property type="match status" value="1"/>
</dbReference>
<feature type="compositionally biased region" description="Gly residues" evidence="3">
    <location>
        <begin position="30"/>
        <end position="40"/>
    </location>
</feature>
<dbReference type="EMBL" id="JADGIZ020000058">
    <property type="protein sequence ID" value="KAL2912781.1"/>
    <property type="molecule type" value="Genomic_DNA"/>
</dbReference>
<dbReference type="Gene3D" id="3.30.70.1230">
    <property type="entry name" value="Nucleotide cyclase"/>
    <property type="match status" value="1"/>
</dbReference>
<dbReference type="InterPro" id="IPR001054">
    <property type="entry name" value="A/G_cyclase"/>
</dbReference>